<comment type="subcellular location">
    <subcellularLocation>
        <location evidence="1">Secreted</location>
    </subcellularLocation>
</comment>
<comment type="caution">
    <text evidence="4">The sequence shown here is derived from an EMBL/GenBank/DDBJ whole genome shotgun (WGS) entry which is preliminary data.</text>
</comment>
<evidence type="ECO:0000256" key="2">
    <source>
        <dbReference type="ARBA" id="ARBA00022525"/>
    </source>
</evidence>
<dbReference type="PANTHER" id="PTHR38340">
    <property type="entry name" value="S-LAYER PROTEIN"/>
    <property type="match status" value="1"/>
</dbReference>
<proteinExistence type="predicted"/>
<dbReference type="NCBIfam" id="TIGR03661">
    <property type="entry name" value="T1SS_VCA0849"/>
    <property type="match status" value="1"/>
</dbReference>
<evidence type="ECO:0000313" key="5">
    <source>
        <dbReference type="Proteomes" id="UP000541136"/>
    </source>
</evidence>
<dbReference type="InterPro" id="IPR019960">
    <property type="entry name" value="T1SS_VCA0849"/>
</dbReference>
<dbReference type="PANTHER" id="PTHR38340:SF1">
    <property type="entry name" value="S-LAYER PROTEIN"/>
    <property type="match status" value="1"/>
</dbReference>
<dbReference type="InterPro" id="IPR011049">
    <property type="entry name" value="Serralysin-like_metalloprot_C"/>
</dbReference>
<dbReference type="Proteomes" id="UP000541136">
    <property type="component" value="Unassembled WGS sequence"/>
</dbReference>
<dbReference type="GO" id="GO:0005509">
    <property type="term" value="F:calcium ion binding"/>
    <property type="evidence" value="ECO:0007669"/>
    <property type="project" value="InterPro"/>
</dbReference>
<dbReference type="SUPFAM" id="SSF51120">
    <property type="entry name" value="beta-Roll"/>
    <property type="match status" value="1"/>
</dbReference>
<dbReference type="InterPro" id="IPR050557">
    <property type="entry name" value="RTX_toxin/Mannuronan_C5-epim"/>
</dbReference>
<name>A0A7W9TMZ4_CASDE</name>
<evidence type="ECO:0000256" key="1">
    <source>
        <dbReference type="ARBA" id="ARBA00004613"/>
    </source>
</evidence>
<sequence>MTVAEAGVIKGATNAGDYTYSIADTLANIAAALPLDADYALTDVAGDITTVTVAEAGVIKGATNAGDYTYSIADTLANIAAALPLDADYALTDVASDITTVTVEKAGVIKGATNAVDYTYNIADTIAAADSMNFSDAAWAGITGVNLTGSAGDQTVTGSAFADFIAGGDGVDTLSGGDGNDTLTGDAGEDTLTGGAGDDTLTGGAEADTFTFIAGTGTTAAAVLAANGTDTITDFKSSDGDILDVSALLTGGLAFIRGEYSTLSAAVDNYNVVVIEDTQNESGGPLDAIHVDTLARAVSNHTGSGILVFDNNGTVQIWYDADMGTDHGGGDAVLIGVIGTEDAAAVLVNLTSYNFI</sequence>
<dbReference type="InterPro" id="IPR001343">
    <property type="entry name" value="Hemolysn_Ca-bd"/>
</dbReference>
<gene>
    <name evidence="4" type="ORF">HNR28_001389</name>
</gene>
<dbReference type="AlphaFoldDB" id="A0A7W9TMZ4"/>
<keyword evidence="2" id="KW-0964">Secreted</keyword>
<evidence type="ECO:0000313" key="4">
    <source>
        <dbReference type="EMBL" id="MBB6083351.1"/>
    </source>
</evidence>
<organism evidence="4 5">
    <name type="scientific">Castellaniella defragrans</name>
    <name type="common">Alcaligenes defragrans</name>
    <dbReference type="NCBI Taxonomy" id="75697"/>
    <lineage>
        <taxon>Bacteria</taxon>
        <taxon>Pseudomonadati</taxon>
        <taxon>Pseudomonadota</taxon>
        <taxon>Betaproteobacteria</taxon>
        <taxon>Burkholderiales</taxon>
        <taxon>Alcaligenaceae</taxon>
        <taxon>Castellaniella</taxon>
    </lineage>
</organism>
<protein>
    <submittedName>
        <fullName evidence="4">Ca2+-binding RTX toxin-like protein</fullName>
    </submittedName>
</protein>
<accession>A0A7W9TMZ4</accession>
<dbReference type="InterPro" id="IPR018511">
    <property type="entry name" value="Hemolysin-typ_Ca-bd_CS"/>
</dbReference>
<dbReference type="Gene3D" id="2.150.10.10">
    <property type="entry name" value="Serralysin-like metalloprotease, C-terminal"/>
    <property type="match status" value="1"/>
</dbReference>
<dbReference type="GO" id="GO:0005576">
    <property type="term" value="C:extracellular region"/>
    <property type="evidence" value="ECO:0007669"/>
    <property type="project" value="UniProtKB-SubCell"/>
</dbReference>
<feature type="compositionally biased region" description="Low complexity" evidence="3">
    <location>
        <begin position="181"/>
        <end position="199"/>
    </location>
</feature>
<evidence type="ECO:0000256" key="3">
    <source>
        <dbReference type="SAM" id="MobiDB-lite"/>
    </source>
</evidence>
<dbReference type="PROSITE" id="PS00330">
    <property type="entry name" value="HEMOLYSIN_CALCIUM"/>
    <property type="match status" value="2"/>
</dbReference>
<reference evidence="4 5" key="1">
    <citation type="submission" date="2020-08" db="EMBL/GenBank/DDBJ databases">
        <title>Genomic Encyclopedia of Type Strains, Phase IV (KMG-IV): sequencing the most valuable type-strain genomes for metagenomic binning, comparative biology and taxonomic classification.</title>
        <authorList>
            <person name="Goeker M."/>
        </authorList>
    </citation>
    <scope>NUCLEOTIDE SEQUENCE [LARGE SCALE GENOMIC DNA]</scope>
    <source>
        <strain evidence="4 5">DSM 12141</strain>
    </source>
</reference>
<dbReference type="EMBL" id="JACHIB010000007">
    <property type="protein sequence ID" value="MBB6083351.1"/>
    <property type="molecule type" value="Genomic_DNA"/>
</dbReference>
<feature type="region of interest" description="Disordered" evidence="3">
    <location>
        <begin position="176"/>
        <end position="199"/>
    </location>
</feature>
<dbReference type="PRINTS" id="PR00313">
    <property type="entry name" value="CABNDNGRPT"/>
</dbReference>
<dbReference type="Pfam" id="PF00353">
    <property type="entry name" value="HemolysinCabind"/>
    <property type="match status" value="1"/>
</dbReference>